<evidence type="ECO:0000313" key="3">
    <source>
        <dbReference type="EMBL" id="API58397.1"/>
    </source>
</evidence>
<keyword evidence="4" id="KW-1185">Reference proteome</keyword>
<keyword evidence="2" id="KW-0472">Membrane</keyword>
<sequence length="304" mass="32404">MARDRKRAKLISRFVKLSIIAAVGGAVWLIKSHPDLFTTAGAAAQRQWADVRSSEEPRRTGSATVEMASAEEGESRPSHRPVNSPTVVHNGADGCAITQTVRNDSAVPLSPIVLEFTFENAAGEQVGRRLRAASDAVLPGRTDGRLVFQVPCPLAFSNVRVKPAEPAPATAALAKPAETAAAEAVRTAMVNANRIAVELPGWRQECDGNSPCPLTVSFGKGMSGTFMFQSAPGDSGELISDDPNLVALIARGERPVLKVPAGFAEVGEVVLTDENLQEKDKAGRWRRFVRWIRNSLGMGAEEGA</sequence>
<evidence type="ECO:0000256" key="2">
    <source>
        <dbReference type="SAM" id="Phobius"/>
    </source>
</evidence>
<feature type="transmembrane region" description="Helical" evidence="2">
    <location>
        <begin position="12"/>
        <end position="30"/>
    </location>
</feature>
<proteinExistence type="predicted"/>
<reference evidence="4" key="1">
    <citation type="submission" date="2016-11" db="EMBL/GenBank/DDBJ databases">
        <title>Complete Genome Sequence of alachlor-degrading Sphingomonas sp. strain JJ-A5.</title>
        <authorList>
            <person name="Lee H."/>
            <person name="Ka J.-O."/>
        </authorList>
    </citation>
    <scope>NUCLEOTIDE SEQUENCE [LARGE SCALE GENOMIC DNA]</scope>
    <source>
        <strain evidence="4">JJ-A5</strain>
    </source>
</reference>
<evidence type="ECO:0000256" key="1">
    <source>
        <dbReference type="SAM" id="MobiDB-lite"/>
    </source>
</evidence>
<accession>A0A1L3ZRY8</accession>
<dbReference type="Proteomes" id="UP000182063">
    <property type="component" value="Chromosome"/>
</dbReference>
<evidence type="ECO:0000313" key="4">
    <source>
        <dbReference type="Proteomes" id="UP000182063"/>
    </source>
</evidence>
<organism evidence="3 4">
    <name type="scientific">Tardibacter chloracetimidivorans</name>
    <dbReference type="NCBI Taxonomy" id="1921510"/>
    <lineage>
        <taxon>Bacteria</taxon>
        <taxon>Pseudomonadati</taxon>
        <taxon>Pseudomonadota</taxon>
        <taxon>Alphaproteobacteria</taxon>
        <taxon>Sphingomonadales</taxon>
        <taxon>Sphingomonadaceae</taxon>
        <taxon>Tardibacter</taxon>
    </lineage>
</organism>
<name>A0A1L3ZRY8_9SPHN</name>
<dbReference type="KEGG" id="sphj:BSL82_02980"/>
<gene>
    <name evidence="3" type="ORF">BSL82_02980</name>
</gene>
<dbReference type="STRING" id="1921510.BSL82_02980"/>
<dbReference type="EMBL" id="CP018221">
    <property type="protein sequence ID" value="API58397.1"/>
    <property type="molecule type" value="Genomic_DNA"/>
</dbReference>
<dbReference type="AlphaFoldDB" id="A0A1L3ZRY8"/>
<keyword evidence="2" id="KW-0812">Transmembrane</keyword>
<protein>
    <submittedName>
        <fullName evidence="3">Uncharacterized protein</fullName>
    </submittedName>
</protein>
<feature type="region of interest" description="Disordered" evidence="1">
    <location>
        <begin position="48"/>
        <end position="82"/>
    </location>
</feature>
<keyword evidence="2" id="KW-1133">Transmembrane helix</keyword>